<dbReference type="Gene3D" id="3.20.20.370">
    <property type="entry name" value="Glycoside hydrolase/deacetylase"/>
    <property type="match status" value="1"/>
</dbReference>
<dbReference type="PANTHER" id="PTHR30105">
    <property type="entry name" value="UNCHARACTERIZED YIBQ-RELATED"/>
    <property type="match status" value="1"/>
</dbReference>
<gene>
    <name evidence="1" type="ORF">METZ01_LOCUS79818</name>
</gene>
<dbReference type="GO" id="GO:0005975">
    <property type="term" value="P:carbohydrate metabolic process"/>
    <property type="evidence" value="ECO:0007669"/>
    <property type="project" value="InterPro"/>
</dbReference>
<dbReference type="InterPro" id="IPR006837">
    <property type="entry name" value="Divergent_DAC"/>
</dbReference>
<dbReference type="CDD" id="cd10936">
    <property type="entry name" value="CE4_DAC2"/>
    <property type="match status" value="1"/>
</dbReference>
<dbReference type="SUPFAM" id="SSF88713">
    <property type="entry name" value="Glycoside hydrolase/deacetylase"/>
    <property type="match status" value="1"/>
</dbReference>
<dbReference type="AlphaFoldDB" id="A0A381UG49"/>
<evidence type="ECO:0008006" key="2">
    <source>
        <dbReference type="Google" id="ProtNLM"/>
    </source>
</evidence>
<name>A0A381UG49_9ZZZZ</name>
<organism evidence="1">
    <name type="scientific">marine metagenome</name>
    <dbReference type="NCBI Taxonomy" id="408172"/>
    <lineage>
        <taxon>unclassified sequences</taxon>
        <taxon>metagenomes</taxon>
        <taxon>ecological metagenomes</taxon>
    </lineage>
</organism>
<evidence type="ECO:0000313" key="1">
    <source>
        <dbReference type="EMBL" id="SVA26964.1"/>
    </source>
</evidence>
<feature type="non-terminal residue" evidence="1">
    <location>
        <position position="1"/>
    </location>
</feature>
<dbReference type="Pfam" id="PF04748">
    <property type="entry name" value="Polysacc_deac_2"/>
    <property type="match status" value="1"/>
</dbReference>
<dbReference type="PANTHER" id="PTHR30105:SF2">
    <property type="entry name" value="DIVERGENT POLYSACCHARIDE DEACETYLASE SUPERFAMILY"/>
    <property type="match status" value="1"/>
</dbReference>
<dbReference type="InterPro" id="IPR011330">
    <property type="entry name" value="Glyco_hydro/deAcase_b/a-brl"/>
</dbReference>
<proteinExistence type="predicted"/>
<accession>A0A381UG49</accession>
<protein>
    <recommendedName>
        <fullName evidence="2">Divergent polysaccharide deacetylase family protein</fullName>
    </recommendedName>
</protein>
<sequence>VLLIVLKKQQDHLTDLENDIVETEITTISPDTIEEQKSSQSPVETAKVPMRGVIGLIIDDFGYRNDHVSNGFLQLPGKLTYAIIPGHDYSQLFSKKAYDAGYEIIVHLPMENIGKTYGEEEYVLMSYFQDDEIKNRINKAFDYLPESIGLNNHQGSRGTADSRVMTLVAGVIKEKKKFFIDSRTTNNSLAETTMRKYGVPTNKRDIFLDNELDEEKIKIQLLELADVSEEKGIAIGIGHVKPQTLNVLAKEIPVLQEKGFRFEFVSKLVY</sequence>
<dbReference type="EMBL" id="UINC01006343">
    <property type="protein sequence ID" value="SVA26964.1"/>
    <property type="molecule type" value="Genomic_DNA"/>
</dbReference>
<reference evidence="1" key="1">
    <citation type="submission" date="2018-05" db="EMBL/GenBank/DDBJ databases">
        <authorList>
            <person name="Lanie J.A."/>
            <person name="Ng W.-L."/>
            <person name="Kazmierczak K.M."/>
            <person name="Andrzejewski T.M."/>
            <person name="Davidsen T.M."/>
            <person name="Wayne K.J."/>
            <person name="Tettelin H."/>
            <person name="Glass J.I."/>
            <person name="Rusch D."/>
            <person name="Podicherti R."/>
            <person name="Tsui H.-C.T."/>
            <person name="Winkler M.E."/>
        </authorList>
    </citation>
    <scope>NUCLEOTIDE SEQUENCE</scope>
</reference>